<evidence type="ECO:0000256" key="2">
    <source>
        <dbReference type="ARBA" id="ARBA00023125"/>
    </source>
</evidence>
<dbReference type="Proteomes" id="UP000245202">
    <property type="component" value="Unassembled WGS sequence"/>
</dbReference>
<dbReference type="Pfam" id="PF12833">
    <property type="entry name" value="HTH_18"/>
    <property type="match status" value="1"/>
</dbReference>
<dbReference type="GO" id="GO:0043565">
    <property type="term" value="F:sequence-specific DNA binding"/>
    <property type="evidence" value="ECO:0007669"/>
    <property type="project" value="InterPro"/>
</dbReference>
<dbReference type="InterPro" id="IPR018062">
    <property type="entry name" value="HTH_AraC-typ_CS"/>
</dbReference>
<organism evidence="5 6">
    <name type="scientific">Paenibacillus agaridevorans</name>
    <dbReference type="NCBI Taxonomy" id="171404"/>
    <lineage>
        <taxon>Bacteria</taxon>
        <taxon>Bacillati</taxon>
        <taxon>Bacillota</taxon>
        <taxon>Bacilli</taxon>
        <taxon>Bacillales</taxon>
        <taxon>Paenibacillaceae</taxon>
        <taxon>Paenibacillus</taxon>
    </lineage>
</organism>
<dbReference type="Pfam" id="PF02311">
    <property type="entry name" value="AraC_binding"/>
    <property type="match status" value="1"/>
</dbReference>
<dbReference type="Gene3D" id="1.10.10.60">
    <property type="entry name" value="Homeodomain-like"/>
    <property type="match status" value="2"/>
</dbReference>
<dbReference type="Gene3D" id="2.60.120.10">
    <property type="entry name" value="Jelly Rolls"/>
    <property type="match status" value="1"/>
</dbReference>
<keyword evidence="2" id="KW-0238">DNA-binding</keyword>
<dbReference type="PANTHER" id="PTHR43280">
    <property type="entry name" value="ARAC-FAMILY TRANSCRIPTIONAL REGULATOR"/>
    <property type="match status" value="1"/>
</dbReference>
<comment type="caution">
    <text evidence="5">The sequence shown here is derived from an EMBL/GenBank/DDBJ whole genome shotgun (WGS) entry which is preliminary data.</text>
</comment>
<dbReference type="PROSITE" id="PS00041">
    <property type="entry name" value="HTH_ARAC_FAMILY_1"/>
    <property type="match status" value="1"/>
</dbReference>
<name>A0A2R5EPS0_9BACL</name>
<dbReference type="GO" id="GO:0003700">
    <property type="term" value="F:DNA-binding transcription factor activity"/>
    <property type="evidence" value="ECO:0007669"/>
    <property type="project" value="InterPro"/>
</dbReference>
<dbReference type="SUPFAM" id="SSF46689">
    <property type="entry name" value="Homeodomain-like"/>
    <property type="match status" value="2"/>
</dbReference>
<accession>A0A2R5EPS0</accession>
<dbReference type="SMART" id="SM00342">
    <property type="entry name" value="HTH_ARAC"/>
    <property type="match status" value="1"/>
</dbReference>
<dbReference type="InterPro" id="IPR003313">
    <property type="entry name" value="AraC-bd"/>
</dbReference>
<dbReference type="InterPro" id="IPR037923">
    <property type="entry name" value="HTH-like"/>
</dbReference>
<dbReference type="EMBL" id="BDQX01000022">
    <property type="protein sequence ID" value="GBG05763.1"/>
    <property type="molecule type" value="Genomic_DNA"/>
</dbReference>
<keyword evidence="6" id="KW-1185">Reference proteome</keyword>
<evidence type="ECO:0000259" key="4">
    <source>
        <dbReference type="PROSITE" id="PS01124"/>
    </source>
</evidence>
<protein>
    <submittedName>
        <fullName evidence="5">AraC family transcriptional regulator</fullName>
    </submittedName>
</protein>
<evidence type="ECO:0000313" key="6">
    <source>
        <dbReference type="Proteomes" id="UP000245202"/>
    </source>
</evidence>
<evidence type="ECO:0000256" key="3">
    <source>
        <dbReference type="ARBA" id="ARBA00023163"/>
    </source>
</evidence>
<dbReference type="PRINTS" id="PR00032">
    <property type="entry name" value="HTHARAC"/>
</dbReference>
<dbReference type="InterPro" id="IPR009057">
    <property type="entry name" value="Homeodomain-like_sf"/>
</dbReference>
<dbReference type="InterPro" id="IPR018060">
    <property type="entry name" value="HTH_AraC"/>
</dbReference>
<evidence type="ECO:0000313" key="5">
    <source>
        <dbReference type="EMBL" id="GBG05763.1"/>
    </source>
</evidence>
<keyword evidence="3" id="KW-0804">Transcription</keyword>
<dbReference type="PROSITE" id="PS01124">
    <property type="entry name" value="HTH_ARAC_FAMILY_2"/>
    <property type="match status" value="1"/>
</dbReference>
<proteinExistence type="predicted"/>
<evidence type="ECO:0000256" key="1">
    <source>
        <dbReference type="ARBA" id="ARBA00023015"/>
    </source>
</evidence>
<dbReference type="PANTHER" id="PTHR43280:SF30">
    <property type="entry name" value="MMSAB OPERON REGULATORY PROTEIN"/>
    <property type="match status" value="1"/>
</dbReference>
<keyword evidence="1" id="KW-0805">Transcription regulation</keyword>
<reference evidence="5 6" key="1">
    <citation type="submission" date="2017-08" db="EMBL/GenBank/DDBJ databases">
        <title>Substantial Increase in Enzyme Production by Combined Drug-Resistance Mutations in Paenibacillus agaridevorans.</title>
        <authorList>
            <person name="Tanaka Y."/>
            <person name="Funane K."/>
            <person name="Hosaka T."/>
            <person name="Shiwa Y."/>
            <person name="Fujita N."/>
            <person name="Miyazaki T."/>
            <person name="Yoshikawa H."/>
            <person name="Murakami K."/>
            <person name="Kasahara K."/>
            <person name="Inaoka T."/>
            <person name="Hiraga Y."/>
            <person name="Ochi K."/>
        </authorList>
    </citation>
    <scope>NUCLEOTIDE SEQUENCE [LARGE SCALE GENOMIC DNA]</scope>
    <source>
        <strain evidence="5 6">T-3040</strain>
    </source>
</reference>
<feature type="domain" description="HTH araC/xylS-type" evidence="4">
    <location>
        <begin position="170"/>
        <end position="268"/>
    </location>
</feature>
<gene>
    <name evidence="5" type="ORF">PAT3040_00248</name>
</gene>
<dbReference type="InterPro" id="IPR020449">
    <property type="entry name" value="Tscrpt_reg_AraC-type_HTH"/>
</dbReference>
<dbReference type="AlphaFoldDB" id="A0A2R5EPS0"/>
<dbReference type="SUPFAM" id="SSF51215">
    <property type="entry name" value="Regulatory protein AraC"/>
    <property type="match status" value="1"/>
</dbReference>
<dbReference type="InterPro" id="IPR014710">
    <property type="entry name" value="RmlC-like_jellyroll"/>
</dbReference>
<sequence length="275" mass="31301">MNRMNFKVMLAGHSQKPAGWRNGPYTHRFHSLWLITKGKATFVLNGSSYTAEPGKLFSLPPGMIVERINEGEGPIEFFFVRFAYAVAAYEEDGSWTLESDRELPFPLSGSYAITNIPPLLNTFEGIMKLMKHRGQIVQMRQRILFLEILTQIISDLRSQAVTGHTNTMIESTIDYMVNHYAENMTVEELAAMAGMSSSHYSRLFKKYVSASPIHYLTQLRMDRAKELLILSDYKLKAVAQSIGYEDELYFSRLFKKFTGQSPSQYAKTHKAAPNS</sequence>